<evidence type="ECO:0000313" key="10">
    <source>
        <dbReference type="Proteomes" id="UP001215712"/>
    </source>
</evidence>
<feature type="region of interest" description="Disordered" evidence="6">
    <location>
        <begin position="396"/>
        <end position="415"/>
    </location>
</feature>
<evidence type="ECO:0000256" key="6">
    <source>
        <dbReference type="SAM" id="MobiDB-lite"/>
    </source>
</evidence>
<dbReference type="AlphaFoldDB" id="A0AAD6HI67"/>
<dbReference type="InterPro" id="IPR007219">
    <property type="entry name" value="XnlR_reg_dom"/>
</dbReference>
<dbReference type="InterPro" id="IPR008775">
    <property type="entry name" value="Phytyl_CoA_dOase-like"/>
</dbReference>
<dbReference type="Proteomes" id="UP001215712">
    <property type="component" value="Unassembled WGS sequence"/>
</dbReference>
<evidence type="ECO:0000256" key="4">
    <source>
        <dbReference type="ARBA" id="ARBA00023163"/>
    </source>
</evidence>
<gene>
    <name evidence="9" type="ORF">N7493_007735</name>
</gene>
<evidence type="ECO:0000256" key="3">
    <source>
        <dbReference type="ARBA" id="ARBA00023125"/>
    </source>
</evidence>
<keyword evidence="1" id="KW-0479">Metal-binding</keyword>
<proteinExistence type="predicted"/>
<feature type="compositionally biased region" description="Low complexity" evidence="6">
    <location>
        <begin position="400"/>
        <end position="414"/>
    </location>
</feature>
<reference evidence="9" key="1">
    <citation type="journal article" date="2023" name="IMA Fungus">
        <title>Comparative genomic study of the Penicillium genus elucidates a diverse pangenome and 15 lateral gene transfer events.</title>
        <authorList>
            <person name="Petersen C."/>
            <person name="Sorensen T."/>
            <person name="Nielsen M.R."/>
            <person name="Sondergaard T.E."/>
            <person name="Sorensen J.L."/>
            <person name="Fitzpatrick D.A."/>
            <person name="Frisvad J.C."/>
            <person name="Nielsen K.L."/>
        </authorList>
    </citation>
    <scope>NUCLEOTIDE SEQUENCE</scope>
    <source>
        <strain evidence="9">IBT 17514</strain>
    </source>
</reference>
<evidence type="ECO:0000313" key="9">
    <source>
        <dbReference type="EMBL" id="KAJ5719280.1"/>
    </source>
</evidence>
<keyword evidence="5" id="KW-0539">Nucleus</keyword>
<dbReference type="Pfam" id="PF04082">
    <property type="entry name" value="Fungal_trans"/>
    <property type="match status" value="1"/>
</dbReference>
<feature type="domain" description="Zn(2)-C6 fungal-type" evidence="7">
    <location>
        <begin position="331"/>
        <end position="357"/>
    </location>
</feature>
<evidence type="ECO:0000259" key="7">
    <source>
        <dbReference type="Pfam" id="PF00172"/>
    </source>
</evidence>
<evidence type="ECO:0000256" key="1">
    <source>
        <dbReference type="ARBA" id="ARBA00022723"/>
    </source>
</evidence>
<dbReference type="CDD" id="cd00067">
    <property type="entry name" value="GAL4"/>
    <property type="match status" value="1"/>
</dbReference>
<keyword evidence="2" id="KW-0805">Transcription regulation</keyword>
<keyword evidence="10" id="KW-1185">Reference proteome</keyword>
<dbReference type="EMBL" id="JAQJAN010000011">
    <property type="protein sequence ID" value="KAJ5719280.1"/>
    <property type="molecule type" value="Genomic_DNA"/>
</dbReference>
<dbReference type="Pfam" id="PF05721">
    <property type="entry name" value="PhyH"/>
    <property type="match status" value="1"/>
</dbReference>
<dbReference type="PANTHER" id="PTHR31630:SF6">
    <property type="entry name" value="PHYTANOYL-COA DIOXYGENASE-RELATED"/>
    <property type="match status" value="1"/>
</dbReference>
<keyword evidence="3" id="KW-0238">DNA-binding</keyword>
<accession>A0AAD6HI67</accession>
<dbReference type="Gene3D" id="2.60.120.620">
    <property type="entry name" value="q2cbj1_9rhob like domain"/>
    <property type="match status" value="1"/>
</dbReference>
<evidence type="ECO:0000256" key="2">
    <source>
        <dbReference type="ARBA" id="ARBA00023015"/>
    </source>
</evidence>
<dbReference type="Gene3D" id="4.10.240.10">
    <property type="entry name" value="Zn(2)-C6 fungal-type DNA-binding domain"/>
    <property type="match status" value="1"/>
</dbReference>
<comment type="caution">
    <text evidence="9">The sequence shown here is derived from an EMBL/GenBank/DDBJ whole genome shotgun (WGS) entry which is preliminary data.</text>
</comment>
<name>A0AAD6HI67_9EURO</name>
<dbReference type="SUPFAM" id="SSF51197">
    <property type="entry name" value="Clavaminate synthase-like"/>
    <property type="match status" value="1"/>
</dbReference>
<dbReference type="GO" id="GO:0008270">
    <property type="term" value="F:zinc ion binding"/>
    <property type="evidence" value="ECO:0007669"/>
    <property type="project" value="InterPro"/>
</dbReference>
<dbReference type="Pfam" id="PF00172">
    <property type="entry name" value="Zn_clus"/>
    <property type="match status" value="1"/>
</dbReference>
<evidence type="ECO:0000256" key="5">
    <source>
        <dbReference type="ARBA" id="ARBA00023242"/>
    </source>
</evidence>
<dbReference type="GO" id="GO:0000981">
    <property type="term" value="F:DNA-binding transcription factor activity, RNA polymerase II-specific"/>
    <property type="evidence" value="ECO:0007669"/>
    <property type="project" value="InterPro"/>
</dbReference>
<dbReference type="GO" id="GO:0006351">
    <property type="term" value="P:DNA-templated transcription"/>
    <property type="evidence" value="ECO:0007669"/>
    <property type="project" value="InterPro"/>
</dbReference>
<dbReference type="InterPro" id="IPR036864">
    <property type="entry name" value="Zn2-C6_fun-type_DNA-bd_sf"/>
</dbReference>
<dbReference type="CDD" id="cd12148">
    <property type="entry name" value="fungal_TF_MHR"/>
    <property type="match status" value="1"/>
</dbReference>
<sequence length="794" mass="90046">MTTTETMEPGIKQSSFKLTGSYGDWRDELQSEGVVVIKNVMTASKAEYYQQKALDWLQSFDTALDYNDPSTWIDENFPVQGKVNNFTGYCVSHEKFMWDARMEPKVLEAFAKVWGTDELLVSFDALNITLPNRKDKPAPKPWPHVDQSPFRRGLHCVQGIINLSQAGPEDGSLIVLPKSSTLSDEFFDTQVDPSTWLEKDFRLFSEEEINWYAARGIKPKKVLAEPGDLILWDSRTVHWGGEPTSKSDTIRTVIYASYSPVSLAAAETLERKKEAFESFRATTHWPHDNIVFRDKILYLPDGTADPRNRSKPLEEPDYTDQLLRLAGVKPKRKCDGERPKCGFCASAGAECEYQENSTDKSEADQTQEILQRLEQLESLVRQQSTLISALSDRVLSSNASPDTSSSHSQSTPSHINSTASFVASPVYTSFAREIPPSVDVRVRYDNEDGPLLIPLGHQTPTGNLLTLEKIKRLIGEYPQDYFLFLESERELQPLTPRVSYAALIEKLNQHREIADFLVSSFFNDIHSQFPILEQKTFLVTFEKFLRPNQKPDMSAALCLMTLALGEICTNPSATFDIESSEFGNGTDYFAHGYQILTTVETAPFSRDLAVPLGFFYASLYFRYRSRPLQAWRSIHSASTSVQLMLSYLQDRAILPEKHILLVRIAWACYVLECDDLAEFHFPRSGIEVLVDDLPFPEFTDSDDRNNLKFLAMCSIRKLLNRIHSTMLLAAVFVISMAKDTPTLASLVPDFDELIEQAILCTEPWARHHDTADAILGIFKTIRQKLRFPSHEISR</sequence>
<feature type="domain" description="Xylanolytic transcriptional activator regulatory" evidence="8">
    <location>
        <begin position="519"/>
        <end position="683"/>
    </location>
</feature>
<keyword evidence="4" id="KW-0804">Transcription</keyword>
<dbReference type="PANTHER" id="PTHR31630">
    <property type="entry name" value="PHYTANOYL-COA DIOXYGENASE-RELATED-RELATED"/>
    <property type="match status" value="1"/>
</dbReference>
<reference evidence="9" key="2">
    <citation type="submission" date="2023-01" db="EMBL/GenBank/DDBJ databases">
        <authorList>
            <person name="Petersen C."/>
        </authorList>
    </citation>
    <scope>NUCLEOTIDE SEQUENCE</scope>
    <source>
        <strain evidence="9">IBT 17514</strain>
    </source>
</reference>
<dbReference type="SUPFAM" id="SSF57701">
    <property type="entry name" value="Zn2/Cys6 DNA-binding domain"/>
    <property type="match status" value="1"/>
</dbReference>
<dbReference type="GO" id="GO:0003677">
    <property type="term" value="F:DNA binding"/>
    <property type="evidence" value="ECO:0007669"/>
    <property type="project" value="UniProtKB-KW"/>
</dbReference>
<evidence type="ECO:0000259" key="8">
    <source>
        <dbReference type="Pfam" id="PF04082"/>
    </source>
</evidence>
<protein>
    <submittedName>
        <fullName evidence="9">Transcriptional regulator family: Fungal Specific TF</fullName>
    </submittedName>
</protein>
<organism evidence="9 10">
    <name type="scientific">Penicillium malachiteum</name>
    <dbReference type="NCBI Taxonomy" id="1324776"/>
    <lineage>
        <taxon>Eukaryota</taxon>
        <taxon>Fungi</taxon>
        <taxon>Dikarya</taxon>
        <taxon>Ascomycota</taxon>
        <taxon>Pezizomycotina</taxon>
        <taxon>Eurotiomycetes</taxon>
        <taxon>Eurotiomycetidae</taxon>
        <taxon>Eurotiales</taxon>
        <taxon>Aspergillaceae</taxon>
        <taxon>Penicillium</taxon>
    </lineage>
</organism>
<dbReference type="InterPro" id="IPR001138">
    <property type="entry name" value="Zn2Cys6_DnaBD"/>
</dbReference>